<evidence type="ECO:0000313" key="1">
    <source>
        <dbReference type="EMBL" id="MFD2789601.1"/>
    </source>
</evidence>
<dbReference type="RefSeq" id="WP_353057514.1">
    <property type="nucleotide sequence ID" value="NZ_CP166679.1"/>
</dbReference>
<sequence>MMRIVYFAVFAVMLVSCKEQPKSELTAQEIVDKSIEVSGGEKYKNSTISFKFRDLEYRSTWKDNKRELSRAGIMNSMQVVDVLYNNKLERTVSDSLVILSDSLSNVYANSVNSVHYFVNLPYGLNDSAVNKELLGETTVKDKSYYKVKVTFDQVGGGDDFDDVYVYWFNKDTFKPDYLAYSFHVDGGGMRFRAAYNERYINGIRFVDYENYKVAPQGTSIYETDKLYEKGMLDQLSKIVLENVLIQRAH</sequence>
<dbReference type="PROSITE" id="PS51257">
    <property type="entry name" value="PROKAR_LIPOPROTEIN"/>
    <property type="match status" value="1"/>
</dbReference>
<reference evidence="2" key="1">
    <citation type="journal article" date="2019" name="Int. J. Syst. Evol. Microbiol.">
        <title>The Global Catalogue of Microorganisms (GCM) 10K type strain sequencing project: providing services to taxonomists for standard genome sequencing and annotation.</title>
        <authorList>
            <consortium name="The Broad Institute Genomics Platform"/>
            <consortium name="The Broad Institute Genome Sequencing Center for Infectious Disease"/>
            <person name="Wu L."/>
            <person name="Ma J."/>
        </authorList>
    </citation>
    <scope>NUCLEOTIDE SEQUENCE [LARGE SCALE GENOMIC DNA]</scope>
    <source>
        <strain evidence="2">KCTC 52924</strain>
    </source>
</reference>
<dbReference type="Proteomes" id="UP001597532">
    <property type="component" value="Unassembled WGS sequence"/>
</dbReference>
<keyword evidence="2" id="KW-1185">Reference proteome</keyword>
<dbReference type="EMBL" id="JBHUOK010000029">
    <property type="protein sequence ID" value="MFD2789601.1"/>
    <property type="molecule type" value="Genomic_DNA"/>
</dbReference>
<dbReference type="InterPro" id="IPR045444">
    <property type="entry name" value="DUF6503"/>
</dbReference>
<organism evidence="1 2">
    <name type="scientific">Arenibacter antarcticus</name>
    <dbReference type="NCBI Taxonomy" id="2040469"/>
    <lineage>
        <taxon>Bacteria</taxon>
        <taxon>Pseudomonadati</taxon>
        <taxon>Bacteroidota</taxon>
        <taxon>Flavobacteriia</taxon>
        <taxon>Flavobacteriales</taxon>
        <taxon>Flavobacteriaceae</taxon>
        <taxon>Arenibacter</taxon>
    </lineage>
</organism>
<evidence type="ECO:0000313" key="2">
    <source>
        <dbReference type="Proteomes" id="UP001597532"/>
    </source>
</evidence>
<protein>
    <submittedName>
        <fullName evidence="1">DUF6503 family protein</fullName>
    </submittedName>
</protein>
<proteinExistence type="predicted"/>
<gene>
    <name evidence="1" type="ORF">ACFS1K_07505</name>
</gene>
<dbReference type="Pfam" id="PF20113">
    <property type="entry name" value="DUF6503"/>
    <property type="match status" value="1"/>
</dbReference>
<name>A0ABW5VE73_9FLAO</name>
<comment type="caution">
    <text evidence="1">The sequence shown here is derived from an EMBL/GenBank/DDBJ whole genome shotgun (WGS) entry which is preliminary data.</text>
</comment>
<accession>A0ABW5VE73</accession>